<accession>A0ACC0LAC8</accession>
<organism evidence="1 2">
    <name type="scientific">Rhododendron molle</name>
    <name type="common">Chinese azalea</name>
    <name type="synonym">Azalea mollis</name>
    <dbReference type="NCBI Taxonomy" id="49168"/>
    <lineage>
        <taxon>Eukaryota</taxon>
        <taxon>Viridiplantae</taxon>
        <taxon>Streptophyta</taxon>
        <taxon>Embryophyta</taxon>
        <taxon>Tracheophyta</taxon>
        <taxon>Spermatophyta</taxon>
        <taxon>Magnoliopsida</taxon>
        <taxon>eudicotyledons</taxon>
        <taxon>Gunneridae</taxon>
        <taxon>Pentapetalae</taxon>
        <taxon>asterids</taxon>
        <taxon>Ericales</taxon>
        <taxon>Ericaceae</taxon>
        <taxon>Ericoideae</taxon>
        <taxon>Rhodoreae</taxon>
        <taxon>Rhododendron</taxon>
    </lineage>
</organism>
<dbReference type="EMBL" id="CM046400">
    <property type="protein sequence ID" value="KAI8525186.1"/>
    <property type="molecule type" value="Genomic_DNA"/>
</dbReference>
<evidence type="ECO:0000313" key="1">
    <source>
        <dbReference type="EMBL" id="KAI8525186.1"/>
    </source>
</evidence>
<evidence type="ECO:0000313" key="2">
    <source>
        <dbReference type="Proteomes" id="UP001062846"/>
    </source>
</evidence>
<reference evidence="1" key="1">
    <citation type="submission" date="2022-02" db="EMBL/GenBank/DDBJ databases">
        <title>Plant Genome Project.</title>
        <authorList>
            <person name="Zhang R.-G."/>
        </authorList>
    </citation>
    <scope>NUCLEOTIDE SEQUENCE</scope>
    <source>
        <strain evidence="1">AT1</strain>
    </source>
</reference>
<keyword evidence="2" id="KW-1185">Reference proteome</keyword>
<sequence>MANLAHKMPRKALFVHSICLLSLIPIIVGADPTFSYIDCPNTTLSTTSTYAPNSTYQTNLNTVLSLLSSLSRNAISGFDNDTEGRSPPNIAYGLFLCHGDLLPAMCHDCVVYASQDVVKRCPLSKRASIWYDECMLRYSNESMTLSVSFVPDQLRAGVMLNVQNVTNSSRLKEVLQEVMANITEQAVRGDLNGRLGKLNFVAAQVNYSQFQTVYGLGQCIPDMSGPLCASCLANCFTQFPICCDAKVGGRVLDLLGRCNVRYEMYSFSNVFAASLPPSPVVPPPPPPSNTTRSGAAPLPPSPVVPPPPPSPPTTTTTAAQLYPFVNGTGVVGERSGKNGNMIAIGVSVAASIVVLLLLGSGIYYQRRRKRTVKEERENSSEVQLLDLAQGRIVDDYDTENSHGEKPVKSRDFPSIQLDIILVATKQFSEENKLREGGFGPVYKGTLPDGKEIAVKRLSRNSGQGLKEFKNEISLIARLQHRNLVRLLGCCLEGNELMLIYEYMPNKSLDFFLFDSTKAAELDWKRRFLIINGIARGLLYLHEDSRLRIIHRDLKVSNILLDQELNPKISDFGMARIFGGNQREANTNRVVGTYGYMAPEYAMEGLFSVKSDVFSFGVLLLEIISGKRNSGFYLSEHGQSLLTYAWNLWCKGEGVLDLMDPLLVDSCVETEVLKCIHLGLLCVQEDPADRPTMSTIVVTLGSDSVTMPKPTQPAFSVGRLVLKSCQASPNANLVSANEMTISDVSGR</sequence>
<protein>
    <submittedName>
        <fullName evidence="1">Uncharacterized protein</fullName>
    </submittedName>
</protein>
<comment type="caution">
    <text evidence="1">The sequence shown here is derived from an EMBL/GenBank/DDBJ whole genome shotgun (WGS) entry which is preliminary data.</text>
</comment>
<proteinExistence type="predicted"/>
<dbReference type="Proteomes" id="UP001062846">
    <property type="component" value="Chromosome 13"/>
</dbReference>
<name>A0ACC0LAC8_RHOML</name>
<gene>
    <name evidence="1" type="ORF">RHMOL_Rhmol13G0209400</name>
</gene>